<comment type="function">
    <text evidence="9">Component of the transport system for branched-chain amino acids.</text>
</comment>
<dbReference type="InterPro" id="IPR004685">
    <property type="entry name" value="Brnchd-chn_aa_trnsp_Livcs"/>
</dbReference>
<feature type="transmembrane region" description="Helical" evidence="9">
    <location>
        <begin position="319"/>
        <end position="336"/>
    </location>
</feature>
<evidence type="ECO:0000256" key="2">
    <source>
        <dbReference type="ARBA" id="ARBA00008540"/>
    </source>
</evidence>
<dbReference type="Proteomes" id="UP001519306">
    <property type="component" value="Unassembled WGS sequence"/>
</dbReference>
<evidence type="ECO:0000256" key="9">
    <source>
        <dbReference type="RuleBase" id="RU362122"/>
    </source>
</evidence>
<evidence type="ECO:0000313" key="11">
    <source>
        <dbReference type="Proteomes" id="UP001519306"/>
    </source>
</evidence>
<evidence type="ECO:0000256" key="3">
    <source>
        <dbReference type="ARBA" id="ARBA00022448"/>
    </source>
</evidence>
<dbReference type="PANTHER" id="PTHR30588">
    <property type="entry name" value="BRANCHED-CHAIN AMINO ACID TRANSPORT SYSTEM 2 CARRIER PROTEIN"/>
    <property type="match status" value="1"/>
</dbReference>
<evidence type="ECO:0000256" key="8">
    <source>
        <dbReference type="ARBA" id="ARBA00023136"/>
    </source>
</evidence>
<feature type="transmembrane region" description="Helical" evidence="9">
    <location>
        <begin position="372"/>
        <end position="393"/>
    </location>
</feature>
<evidence type="ECO:0000256" key="7">
    <source>
        <dbReference type="ARBA" id="ARBA00022989"/>
    </source>
</evidence>
<feature type="transmembrane region" description="Helical" evidence="9">
    <location>
        <begin position="117"/>
        <end position="139"/>
    </location>
</feature>
<feature type="transmembrane region" description="Helical" evidence="9">
    <location>
        <begin position="234"/>
        <end position="252"/>
    </location>
</feature>
<feature type="transmembrane region" description="Helical" evidence="9">
    <location>
        <begin position="342"/>
        <end position="360"/>
    </location>
</feature>
<evidence type="ECO:0000256" key="4">
    <source>
        <dbReference type="ARBA" id="ARBA00022475"/>
    </source>
</evidence>
<evidence type="ECO:0000256" key="5">
    <source>
        <dbReference type="ARBA" id="ARBA00022692"/>
    </source>
</evidence>
<sequence>MEKLSKKEFIMVSLMLFSLFFGAGNLIFPPMAGKMSGTNMLLVMMFFSITAVVLPVLGVIAVAKSKGLENLASRVNKVFATVFTVLIYLSIGPLLGIPRAGSVPFEMAVAPYLPETFSNKIALLIYTLVFFGIAYWLSLNPNKLVERMGKILTPTLLTLILFLFVVSLFKEMPSFTAPIGEYSKNPAVSGFLDGYNTMDAVAALNFGFVIYLTISKFNISDDRKILSIATKSGILAGSILMIIYLMLAIIGARSTSLFPNTANGAEVLREVSKYLLGDFGAILVAVIFTLACLTTSVGLITSCSAYFTNLFKNRLSYRTWVRIWTFSSLVLANFGLNTILKYSLSLLVVIYPVSIILVLLSFLDKYLDGNKLVYTLTIYVTMAISLVDAFKALNIKVPLLYDLFMKLPFADLSLGWVIPAIVTFLVSIILSKILQRQRGFVESVE</sequence>
<keyword evidence="3 9" id="KW-0813">Transport</keyword>
<organism evidence="10 11">
    <name type="scientific">Peptoniphilus stercorisuis</name>
    <dbReference type="NCBI Taxonomy" id="1436965"/>
    <lineage>
        <taxon>Bacteria</taxon>
        <taxon>Bacillati</taxon>
        <taxon>Bacillota</taxon>
        <taxon>Tissierellia</taxon>
        <taxon>Tissierellales</taxon>
        <taxon>Peptoniphilaceae</taxon>
        <taxon>Peptoniphilus</taxon>
    </lineage>
</organism>
<dbReference type="EMBL" id="JAGGLJ010000001">
    <property type="protein sequence ID" value="MBP2024616.1"/>
    <property type="molecule type" value="Genomic_DNA"/>
</dbReference>
<feature type="transmembrane region" description="Helical" evidence="9">
    <location>
        <begin position="195"/>
        <end position="214"/>
    </location>
</feature>
<feature type="transmembrane region" description="Helical" evidence="9">
    <location>
        <begin position="40"/>
        <end position="63"/>
    </location>
</feature>
<comment type="similarity">
    <text evidence="2 9">Belongs to the branched chain amino acid transporter family.</text>
</comment>
<accession>A0ABS4KBR7</accession>
<keyword evidence="4" id="KW-1003">Cell membrane</keyword>
<reference evidence="10 11" key="1">
    <citation type="submission" date="2021-03" db="EMBL/GenBank/DDBJ databases">
        <title>Genomic Encyclopedia of Type Strains, Phase IV (KMG-IV): sequencing the most valuable type-strain genomes for metagenomic binning, comparative biology and taxonomic classification.</title>
        <authorList>
            <person name="Goeker M."/>
        </authorList>
    </citation>
    <scope>NUCLEOTIDE SEQUENCE [LARGE SCALE GENOMIC DNA]</scope>
    <source>
        <strain evidence="10 11">DSM 27563</strain>
    </source>
</reference>
<dbReference type="Pfam" id="PF05525">
    <property type="entry name" value="Branch_AA_trans"/>
    <property type="match status" value="1"/>
</dbReference>
<keyword evidence="5 9" id="KW-0812">Transmembrane</keyword>
<feature type="transmembrane region" description="Helical" evidence="9">
    <location>
        <begin position="413"/>
        <end position="430"/>
    </location>
</feature>
<feature type="transmembrane region" description="Helical" evidence="9">
    <location>
        <begin position="279"/>
        <end position="307"/>
    </location>
</feature>
<evidence type="ECO:0000256" key="1">
    <source>
        <dbReference type="ARBA" id="ARBA00004651"/>
    </source>
</evidence>
<feature type="transmembrane region" description="Helical" evidence="9">
    <location>
        <begin position="9"/>
        <end position="28"/>
    </location>
</feature>
<evidence type="ECO:0000256" key="6">
    <source>
        <dbReference type="ARBA" id="ARBA00022970"/>
    </source>
</evidence>
<comment type="subcellular location">
    <subcellularLocation>
        <location evidence="1 9">Cell membrane</location>
        <topology evidence="1 9">Multi-pass membrane protein</topology>
    </subcellularLocation>
</comment>
<protein>
    <recommendedName>
        <fullName evidence="9">Branched-chain amino acid transport system carrier protein</fullName>
    </recommendedName>
</protein>
<keyword evidence="6 9" id="KW-0029">Amino-acid transport</keyword>
<feature type="transmembrane region" description="Helical" evidence="9">
    <location>
        <begin position="151"/>
        <end position="169"/>
    </location>
</feature>
<keyword evidence="11" id="KW-1185">Reference proteome</keyword>
<feature type="transmembrane region" description="Helical" evidence="9">
    <location>
        <begin position="75"/>
        <end position="97"/>
    </location>
</feature>
<keyword evidence="7 9" id="KW-1133">Transmembrane helix</keyword>
<dbReference type="PANTHER" id="PTHR30588:SF0">
    <property type="entry name" value="BRANCHED-CHAIN AMINO ACID PERMEASE BRNQ"/>
    <property type="match status" value="1"/>
</dbReference>
<comment type="caution">
    <text evidence="10">The sequence shown here is derived from an EMBL/GenBank/DDBJ whole genome shotgun (WGS) entry which is preliminary data.</text>
</comment>
<keyword evidence="8 9" id="KW-0472">Membrane</keyword>
<dbReference type="NCBIfam" id="TIGR00796">
    <property type="entry name" value="livcs"/>
    <property type="match status" value="1"/>
</dbReference>
<dbReference type="RefSeq" id="WP_210059918.1">
    <property type="nucleotide sequence ID" value="NZ_JAGGLJ010000001.1"/>
</dbReference>
<evidence type="ECO:0000313" key="10">
    <source>
        <dbReference type="EMBL" id="MBP2024616.1"/>
    </source>
</evidence>
<proteinExistence type="inferred from homology"/>
<name>A0ABS4KBR7_9FIRM</name>
<gene>
    <name evidence="10" type="ORF">J2Z71_000131</name>
</gene>